<protein>
    <recommendedName>
        <fullName evidence="3">PDZ domain-containing protein</fullName>
    </recommendedName>
</protein>
<evidence type="ECO:0000313" key="2">
    <source>
        <dbReference type="Proteomes" id="UP001515480"/>
    </source>
</evidence>
<evidence type="ECO:0008006" key="3">
    <source>
        <dbReference type="Google" id="ProtNLM"/>
    </source>
</evidence>
<evidence type="ECO:0000313" key="1">
    <source>
        <dbReference type="EMBL" id="KAL1496531.1"/>
    </source>
</evidence>
<organism evidence="1 2">
    <name type="scientific">Prymnesium parvum</name>
    <name type="common">Toxic golden alga</name>
    <dbReference type="NCBI Taxonomy" id="97485"/>
    <lineage>
        <taxon>Eukaryota</taxon>
        <taxon>Haptista</taxon>
        <taxon>Haptophyta</taxon>
        <taxon>Prymnesiophyceae</taxon>
        <taxon>Prymnesiales</taxon>
        <taxon>Prymnesiaceae</taxon>
        <taxon>Prymnesium</taxon>
    </lineage>
</organism>
<dbReference type="Gene3D" id="2.30.42.10">
    <property type="match status" value="1"/>
</dbReference>
<gene>
    <name evidence="1" type="ORF">AB1Y20_016484</name>
</gene>
<dbReference type="AlphaFoldDB" id="A0AB34ICU3"/>
<reference evidence="1 2" key="1">
    <citation type="journal article" date="2024" name="Science">
        <title>Giant polyketide synthase enzymes in the biosynthesis of giant marine polyether toxins.</title>
        <authorList>
            <person name="Fallon T.R."/>
            <person name="Shende V.V."/>
            <person name="Wierzbicki I.H."/>
            <person name="Pendleton A.L."/>
            <person name="Watervoot N.F."/>
            <person name="Auber R.P."/>
            <person name="Gonzalez D.J."/>
            <person name="Wisecaver J.H."/>
            <person name="Moore B.S."/>
        </authorList>
    </citation>
    <scope>NUCLEOTIDE SEQUENCE [LARGE SCALE GENOMIC DNA]</scope>
    <source>
        <strain evidence="1 2">12B1</strain>
    </source>
</reference>
<sequence>MGATTSFEARVLRDVEVKLGPDHGTIFKDAPLEDATCGEPCARVVGHMPGSRLAGGDIVTHCDDEPVRSSDQLNSWMSGALPVDDRAPDVEAGGLELSEMTRYPLEGQRRVLKLSRVRCYHVQLTKQHVSSTRGDHGFGLQIGTPRNAARTPWAGQPTFVLKVHPTGAAAASGLLARGARLDALDTKDVMSPSHLAHALKEVPVDGVISLFANYGYTFEDVDEMVGICDI</sequence>
<dbReference type="SUPFAM" id="SSF50156">
    <property type="entry name" value="PDZ domain-like"/>
    <property type="match status" value="1"/>
</dbReference>
<name>A0AB34ICU3_PRYPA</name>
<dbReference type="Proteomes" id="UP001515480">
    <property type="component" value="Unassembled WGS sequence"/>
</dbReference>
<comment type="caution">
    <text evidence="1">The sequence shown here is derived from an EMBL/GenBank/DDBJ whole genome shotgun (WGS) entry which is preliminary data.</text>
</comment>
<accession>A0AB34ICU3</accession>
<dbReference type="InterPro" id="IPR036034">
    <property type="entry name" value="PDZ_sf"/>
</dbReference>
<keyword evidence="2" id="KW-1185">Reference proteome</keyword>
<dbReference type="EMBL" id="JBGBPQ010000029">
    <property type="protein sequence ID" value="KAL1496531.1"/>
    <property type="molecule type" value="Genomic_DNA"/>
</dbReference>
<proteinExistence type="predicted"/>